<evidence type="ECO:0000313" key="3">
    <source>
        <dbReference type="EMBL" id="KAK0387206.1"/>
    </source>
</evidence>
<accession>A0AA39GHM2</accession>
<feature type="compositionally biased region" description="Polar residues" evidence="1">
    <location>
        <begin position="23"/>
        <end position="38"/>
    </location>
</feature>
<dbReference type="SUPFAM" id="SSF52113">
    <property type="entry name" value="BRCT domain"/>
    <property type="match status" value="1"/>
</dbReference>
<protein>
    <recommendedName>
        <fullName evidence="2">BRCT domain-containing protein</fullName>
    </recommendedName>
</protein>
<organism evidence="3 4">
    <name type="scientific">Sarocladium strictum</name>
    <name type="common">Black bundle disease fungus</name>
    <name type="synonym">Acremonium strictum</name>
    <dbReference type="NCBI Taxonomy" id="5046"/>
    <lineage>
        <taxon>Eukaryota</taxon>
        <taxon>Fungi</taxon>
        <taxon>Dikarya</taxon>
        <taxon>Ascomycota</taxon>
        <taxon>Pezizomycotina</taxon>
        <taxon>Sordariomycetes</taxon>
        <taxon>Hypocreomycetidae</taxon>
        <taxon>Hypocreales</taxon>
        <taxon>Sarocladiaceae</taxon>
        <taxon>Sarocladium</taxon>
    </lineage>
</organism>
<dbReference type="EMBL" id="JAPDFR010000004">
    <property type="protein sequence ID" value="KAK0387206.1"/>
    <property type="molecule type" value="Genomic_DNA"/>
</dbReference>
<sequence>MPPPKSALPKAAAPRYGAHFDAWNSSSSGHQRPDNQPGTGWRESRNQKLSSQFRSGASGGARLSDTWGAGSPDWDDKRKVIVPQALKERKTGQKSVADMLVRPGRMREVLAGDPSEVQLAADDLDTAVIKDPENNEAADQAEQQHRGRHIFDGVVVYVNGSTFPLVSDHRLKQILSENGGNMSLHLGRRKVTHVILGRPAGRSAAASARGGRGAGGGLAGGKIEKEIKRIGGCGVKFVGVEWVLESLKAGKRLPEARFATLKVAAQGQHSVYGRYAERVTHEASSSKMSNGAAGEAASAGDNATPTC</sequence>
<dbReference type="InterPro" id="IPR036420">
    <property type="entry name" value="BRCT_dom_sf"/>
</dbReference>
<reference evidence="3" key="1">
    <citation type="submission" date="2022-10" db="EMBL/GenBank/DDBJ databases">
        <title>Determination and structural analysis of whole genome sequence of Sarocladium strictum F4-1.</title>
        <authorList>
            <person name="Hu L."/>
            <person name="Jiang Y."/>
        </authorList>
    </citation>
    <scope>NUCLEOTIDE SEQUENCE</scope>
    <source>
        <strain evidence="3">F4-1</strain>
    </source>
</reference>
<dbReference type="AlphaFoldDB" id="A0AA39GHM2"/>
<name>A0AA39GHM2_SARSR</name>
<evidence type="ECO:0000256" key="1">
    <source>
        <dbReference type="SAM" id="MobiDB-lite"/>
    </source>
</evidence>
<feature type="region of interest" description="Disordered" evidence="1">
    <location>
        <begin position="283"/>
        <end position="307"/>
    </location>
</feature>
<feature type="compositionally biased region" description="Low complexity" evidence="1">
    <location>
        <begin position="289"/>
        <end position="307"/>
    </location>
</feature>
<feature type="region of interest" description="Disordered" evidence="1">
    <location>
        <begin position="1"/>
        <end position="76"/>
    </location>
</feature>
<dbReference type="InterPro" id="IPR001357">
    <property type="entry name" value="BRCT_dom"/>
</dbReference>
<dbReference type="Proteomes" id="UP001175261">
    <property type="component" value="Unassembled WGS sequence"/>
</dbReference>
<proteinExistence type="predicted"/>
<evidence type="ECO:0000313" key="4">
    <source>
        <dbReference type="Proteomes" id="UP001175261"/>
    </source>
</evidence>
<evidence type="ECO:0000259" key="2">
    <source>
        <dbReference type="PROSITE" id="PS50172"/>
    </source>
</evidence>
<dbReference type="Gene3D" id="3.40.50.10190">
    <property type="entry name" value="BRCT domain"/>
    <property type="match status" value="1"/>
</dbReference>
<keyword evidence="4" id="KW-1185">Reference proteome</keyword>
<gene>
    <name evidence="3" type="ORF">NLU13_5519</name>
</gene>
<dbReference type="SMART" id="SM00292">
    <property type="entry name" value="BRCT"/>
    <property type="match status" value="1"/>
</dbReference>
<comment type="caution">
    <text evidence="3">The sequence shown here is derived from an EMBL/GenBank/DDBJ whole genome shotgun (WGS) entry which is preliminary data.</text>
</comment>
<dbReference type="Pfam" id="PF12738">
    <property type="entry name" value="PTCB-BRCT"/>
    <property type="match status" value="1"/>
</dbReference>
<dbReference type="PROSITE" id="PS50172">
    <property type="entry name" value="BRCT"/>
    <property type="match status" value="1"/>
</dbReference>
<feature type="domain" description="BRCT" evidence="2">
    <location>
        <begin position="146"/>
        <end position="260"/>
    </location>
</feature>